<feature type="domain" description="Enoyl reductase (ER)" evidence="7">
    <location>
        <begin position="14"/>
        <end position="342"/>
    </location>
</feature>
<reference evidence="8 9" key="1">
    <citation type="submission" date="2020-08" db="EMBL/GenBank/DDBJ databases">
        <title>Sequencing the genomes of 1000 actinobacteria strains.</title>
        <authorList>
            <person name="Klenk H.-P."/>
        </authorList>
    </citation>
    <scope>NUCLEOTIDE SEQUENCE [LARGE SCALE GENOMIC DNA]</scope>
    <source>
        <strain evidence="8 9">DSM 20419</strain>
    </source>
</reference>
<evidence type="ECO:0000256" key="5">
    <source>
        <dbReference type="ARBA" id="ARBA00023002"/>
    </source>
</evidence>
<keyword evidence="9" id="KW-1185">Reference proteome</keyword>
<comment type="caution">
    <text evidence="8">The sequence shown here is derived from an EMBL/GenBank/DDBJ whole genome shotgun (WGS) entry which is preliminary data.</text>
</comment>
<dbReference type="SUPFAM" id="SSF51735">
    <property type="entry name" value="NAD(P)-binding Rossmann-fold domains"/>
    <property type="match status" value="1"/>
</dbReference>
<dbReference type="CDD" id="cd08232">
    <property type="entry name" value="idonate-5-DH"/>
    <property type="match status" value="1"/>
</dbReference>
<keyword evidence="3" id="KW-0479">Metal-binding</keyword>
<dbReference type="InterPro" id="IPR036291">
    <property type="entry name" value="NAD(P)-bd_dom_sf"/>
</dbReference>
<evidence type="ECO:0000313" key="9">
    <source>
        <dbReference type="Proteomes" id="UP000545286"/>
    </source>
</evidence>
<dbReference type="RefSeq" id="WP_183624957.1">
    <property type="nucleotide sequence ID" value="NZ_JACHWJ010000003.1"/>
</dbReference>
<dbReference type="Pfam" id="PF08240">
    <property type="entry name" value="ADH_N"/>
    <property type="match status" value="1"/>
</dbReference>
<evidence type="ECO:0000256" key="1">
    <source>
        <dbReference type="ARBA" id="ARBA00001947"/>
    </source>
</evidence>
<name>A0A7W4UPA0_9MICO</name>
<dbReference type="SUPFAM" id="SSF50129">
    <property type="entry name" value="GroES-like"/>
    <property type="match status" value="1"/>
</dbReference>
<evidence type="ECO:0000259" key="7">
    <source>
        <dbReference type="SMART" id="SM00829"/>
    </source>
</evidence>
<dbReference type="Pfam" id="PF00107">
    <property type="entry name" value="ADH_zinc_N"/>
    <property type="match status" value="1"/>
</dbReference>
<dbReference type="Proteomes" id="UP000545286">
    <property type="component" value="Unassembled WGS sequence"/>
</dbReference>
<dbReference type="SMART" id="SM00829">
    <property type="entry name" value="PKS_ER"/>
    <property type="match status" value="1"/>
</dbReference>
<keyword evidence="5" id="KW-0560">Oxidoreductase</keyword>
<dbReference type="InterPro" id="IPR020843">
    <property type="entry name" value="ER"/>
</dbReference>
<dbReference type="AlphaFoldDB" id="A0A7W4UPA0"/>
<dbReference type="GO" id="GO:0046872">
    <property type="term" value="F:metal ion binding"/>
    <property type="evidence" value="ECO:0007669"/>
    <property type="project" value="UniProtKB-KW"/>
</dbReference>
<evidence type="ECO:0000256" key="2">
    <source>
        <dbReference type="ARBA" id="ARBA00008072"/>
    </source>
</evidence>
<dbReference type="GO" id="GO:0016491">
    <property type="term" value="F:oxidoreductase activity"/>
    <property type="evidence" value="ECO:0007669"/>
    <property type="project" value="UniProtKB-KW"/>
</dbReference>
<proteinExistence type="inferred from homology"/>
<evidence type="ECO:0000256" key="6">
    <source>
        <dbReference type="SAM" id="MobiDB-lite"/>
    </source>
</evidence>
<dbReference type="Gene3D" id="3.90.180.10">
    <property type="entry name" value="Medium-chain alcohol dehydrogenases, catalytic domain"/>
    <property type="match status" value="1"/>
</dbReference>
<comment type="cofactor">
    <cofactor evidence="1">
        <name>Zn(2+)</name>
        <dbReference type="ChEBI" id="CHEBI:29105"/>
    </cofactor>
</comment>
<evidence type="ECO:0000313" key="8">
    <source>
        <dbReference type="EMBL" id="MBB2958058.1"/>
    </source>
</evidence>
<protein>
    <submittedName>
        <fullName evidence="8">2-desacetyl-2-hydroxyethyl bacteriochlorophyllide A dehydrogenase</fullName>
    </submittedName>
</protein>
<dbReference type="InterPro" id="IPR013149">
    <property type="entry name" value="ADH-like_C"/>
</dbReference>
<keyword evidence="4" id="KW-0862">Zinc</keyword>
<organism evidence="8 9">
    <name type="scientific">Pseudoclavibacter helvolus</name>
    <dbReference type="NCBI Taxonomy" id="255205"/>
    <lineage>
        <taxon>Bacteria</taxon>
        <taxon>Bacillati</taxon>
        <taxon>Actinomycetota</taxon>
        <taxon>Actinomycetes</taxon>
        <taxon>Micrococcales</taxon>
        <taxon>Microbacteriaceae</taxon>
        <taxon>Pseudoclavibacter</taxon>
    </lineage>
</organism>
<dbReference type="Gene3D" id="3.40.50.720">
    <property type="entry name" value="NAD(P)-binding Rossmann-like Domain"/>
    <property type="match status" value="1"/>
</dbReference>
<accession>A0A7W4UPA0</accession>
<dbReference type="InterPro" id="IPR011032">
    <property type="entry name" value="GroES-like_sf"/>
</dbReference>
<feature type="region of interest" description="Disordered" evidence="6">
    <location>
        <begin position="83"/>
        <end position="102"/>
    </location>
</feature>
<evidence type="ECO:0000256" key="3">
    <source>
        <dbReference type="ARBA" id="ARBA00022723"/>
    </source>
</evidence>
<sequence length="358" mass="36240">MTQENLAVVAHGKGDLRLDGLPEPAPTADQAVIAIAYGGVCGSDLHYWMHGAAGESILRDPLILGHEIVGTVLEAAADGSGPAAGQRVAVHPATPGDDGVTPYPADRPNLSPAGTYLGSAARIPHTQGAFARRVALPARMLRVLPEGLDLKLASLAEPAAVAWHGVGQAGDVRGKRVLVIGAGPIGALVVAVLKHHGAAEIIASDLHELPLSIATELGAHRVINARDADAIAAVHADVVIESSGTVPGLASAIRGAGRGGRVVLLGLQRSGEVPALLSLAITRELTLVGSFRFGDEIDAVIEALADGSLVVDAVLTHEFPVEQALDAFAVAGDASKSSKVLLSFASEGTGPAAEGALS</sequence>
<dbReference type="InterPro" id="IPR013154">
    <property type="entry name" value="ADH-like_N"/>
</dbReference>
<dbReference type="PANTHER" id="PTHR43161:SF9">
    <property type="entry name" value="SORBITOL DEHYDROGENASE"/>
    <property type="match status" value="1"/>
</dbReference>
<evidence type="ECO:0000256" key="4">
    <source>
        <dbReference type="ARBA" id="ARBA00022833"/>
    </source>
</evidence>
<dbReference type="PANTHER" id="PTHR43161">
    <property type="entry name" value="SORBITOL DEHYDROGENASE"/>
    <property type="match status" value="1"/>
</dbReference>
<comment type="similarity">
    <text evidence="2">Belongs to the zinc-containing alcohol dehydrogenase family.</text>
</comment>
<gene>
    <name evidence="8" type="ORF">FHX72_002203</name>
</gene>
<dbReference type="EMBL" id="JACHWJ010000003">
    <property type="protein sequence ID" value="MBB2958058.1"/>
    <property type="molecule type" value="Genomic_DNA"/>
</dbReference>